<comment type="caution">
    <text evidence="4">The sequence shown here is derived from an EMBL/GenBank/DDBJ whole genome shotgun (WGS) entry which is preliminary data.</text>
</comment>
<evidence type="ECO:0000256" key="2">
    <source>
        <dbReference type="SAM" id="Phobius"/>
    </source>
</evidence>
<protein>
    <submittedName>
        <fullName evidence="4">Uncharacterized protein</fullName>
    </submittedName>
</protein>
<feature type="signal peptide" evidence="3">
    <location>
        <begin position="1"/>
        <end position="30"/>
    </location>
</feature>
<feature type="chain" id="PRO_5040824254" evidence="3">
    <location>
        <begin position="31"/>
        <end position="269"/>
    </location>
</feature>
<feature type="transmembrane region" description="Helical" evidence="2">
    <location>
        <begin position="216"/>
        <end position="239"/>
    </location>
</feature>
<sequence length="269" mass="28487">MDNRKRTSIPGLAPLAALSLSLATTLPASAQPAPAAPPPSSTAAAPLPPPPAPPSTTSAAPLPPPPPAPTTEGAESTEEQPKPKKRKKQPRLSNETWDSPSPQQPPPMWAPMDDPSLPVLPRRIEYEEGDILLPGYQLKVQPTRSLLIGGIVTFAVPYGLSALVGGAYAFDDNERDSELFGPLLVPVFGPFISLGIENSRAQEFPNARSTDDDLYAFFMLLNGFTQLTGAAMIAAGILVPEKYLERAQALPGKPELLVGGSSAAVRFHF</sequence>
<keyword evidence="2" id="KW-0472">Membrane</keyword>
<dbReference type="AlphaFoldDB" id="A0A9X3XAE8"/>
<evidence type="ECO:0000313" key="4">
    <source>
        <dbReference type="EMBL" id="MDC3985363.1"/>
    </source>
</evidence>
<dbReference type="EMBL" id="JAGTJJ010000028">
    <property type="protein sequence ID" value="MDC3985363.1"/>
    <property type="molecule type" value="Genomic_DNA"/>
</dbReference>
<gene>
    <name evidence="4" type="ORF">KEG57_33100</name>
</gene>
<evidence type="ECO:0000313" key="5">
    <source>
        <dbReference type="Proteomes" id="UP001151081"/>
    </source>
</evidence>
<reference evidence="4 5" key="1">
    <citation type="submission" date="2021-04" db="EMBL/GenBank/DDBJ databases">
        <title>Genome analysis of Polyangium sp.</title>
        <authorList>
            <person name="Li Y."/>
            <person name="Wang J."/>
        </authorList>
    </citation>
    <scope>NUCLEOTIDE SEQUENCE [LARGE SCALE GENOMIC DNA]</scope>
    <source>
        <strain evidence="4 5">SDU14</strain>
    </source>
</reference>
<keyword evidence="2" id="KW-1133">Transmembrane helix</keyword>
<dbReference type="RefSeq" id="WP_272459183.1">
    <property type="nucleotide sequence ID" value="NZ_JAGTJJ010000028.1"/>
</dbReference>
<keyword evidence="5" id="KW-1185">Reference proteome</keyword>
<keyword evidence="2" id="KW-0812">Transmembrane</keyword>
<evidence type="ECO:0000256" key="1">
    <source>
        <dbReference type="SAM" id="MobiDB-lite"/>
    </source>
</evidence>
<evidence type="ECO:0000256" key="3">
    <source>
        <dbReference type="SAM" id="SignalP"/>
    </source>
</evidence>
<feature type="transmembrane region" description="Helical" evidence="2">
    <location>
        <begin position="179"/>
        <end position="196"/>
    </location>
</feature>
<proteinExistence type="predicted"/>
<feature type="region of interest" description="Disordered" evidence="1">
    <location>
        <begin position="28"/>
        <end position="116"/>
    </location>
</feature>
<feature type="transmembrane region" description="Helical" evidence="2">
    <location>
        <begin position="146"/>
        <end position="170"/>
    </location>
</feature>
<accession>A0A9X3XAE8</accession>
<keyword evidence="3" id="KW-0732">Signal</keyword>
<organism evidence="4 5">
    <name type="scientific">Polyangium jinanense</name>
    <dbReference type="NCBI Taxonomy" id="2829994"/>
    <lineage>
        <taxon>Bacteria</taxon>
        <taxon>Pseudomonadati</taxon>
        <taxon>Myxococcota</taxon>
        <taxon>Polyangia</taxon>
        <taxon>Polyangiales</taxon>
        <taxon>Polyangiaceae</taxon>
        <taxon>Polyangium</taxon>
    </lineage>
</organism>
<dbReference type="Proteomes" id="UP001151081">
    <property type="component" value="Unassembled WGS sequence"/>
</dbReference>
<name>A0A9X3XAE8_9BACT</name>
<feature type="compositionally biased region" description="Pro residues" evidence="1">
    <location>
        <begin position="34"/>
        <end position="54"/>
    </location>
</feature>